<dbReference type="CDD" id="cd11297">
    <property type="entry name" value="PIN_LabA-like_N_1"/>
    <property type="match status" value="1"/>
</dbReference>
<comment type="caution">
    <text evidence="2">The sequence shown here is derived from an EMBL/GenBank/DDBJ whole genome shotgun (WGS) entry which is preliminary data.</text>
</comment>
<gene>
    <name evidence="2" type="ORF">S06H3_20481</name>
</gene>
<dbReference type="CDD" id="cd10146">
    <property type="entry name" value="LabA_like_C"/>
    <property type="match status" value="1"/>
</dbReference>
<feature type="domain" description="HTH OST-type" evidence="1">
    <location>
        <begin position="163"/>
        <end position="240"/>
    </location>
</feature>
<evidence type="ECO:0000259" key="1">
    <source>
        <dbReference type="PROSITE" id="PS51644"/>
    </source>
</evidence>
<sequence>MATRTPIAERQLAVLIDFENTGLKSIQWLFDQVSDIGRIIVKRAYADWSVEADKRDQLLELGIEPVHLFHSSGGGKNSSDIRLAIDAIELLHQSPVDTFIIVSSDSDFVPLVSKLRSAGKTVIGAGREAITSRTLVRSCDRYFYLGQGDKVPSTEPSPQEERHKEQVDQLLMRAVRAAIDEQGRVVGSKLGLTLQRLDPSFDYRTLGYSTFIKFIEAFPWLKILRPKGPGDVTIEFIDPSGIPTA</sequence>
<dbReference type="AlphaFoldDB" id="X1M8I8"/>
<name>X1M8I8_9ZZZZ</name>
<dbReference type="Pfam" id="PF12872">
    <property type="entry name" value="OST-HTH"/>
    <property type="match status" value="1"/>
</dbReference>
<evidence type="ECO:0000313" key="2">
    <source>
        <dbReference type="EMBL" id="GAI14416.1"/>
    </source>
</evidence>
<reference evidence="2" key="1">
    <citation type="journal article" date="2014" name="Front. Microbiol.">
        <title>High frequency of phylogenetically diverse reductive dehalogenase-homologous genes in deep subseafloor sedimentary metagenomes.</title>
        <authorList>
            <person name="Kawai M."/>
            <person name="Futagami T."/>
            <person name="Toyoda A."/>
            <person name="Takaki Y."/>
            <person name="Nishi S."/>
            <person name="Hori S."/>
            <person name="Arai W."/>
            <person name="Tsubouchi T."/>
            <person name="Morono Y."/>
            <person name="Uchiyama I."/>
            <person name="Ito T."/>
            <person name="Fujiyama A."/>
            <person name="Inagaki F."/>
            <person name="Takami H."/>
        </authorList>
    </citation>
    <scope>NUCLEOTIDE SEQUENCE</scope>
    <source>
        <strain evidence="2">Expedition CK06-06</strain>
    </source>
</reference>
<accession>X1M8I8</accession>
<dbReference type="InterPro" id="IPR025605">
    <property type="entry name" value="OST-HTH/LOTUS_dom"/>
</dbReference>
<dbReference type="PANTHER" id="PTHR35811:SF1">
    <property type="entry name" value="HTH OST-TYPE DOMAIN-CONTAINING PROTEIN"/>
    <property type="match status" value="1"/>
</dbReference>
<dbReference type="InterPro" id="IPR041966">
    <property type="entry name" value="LOTUS-like"/>
</dbReference>
<organism evidence="2">
    <name type="scientific">marine sediment metagenome</name>
    <dbReference type="NCBI Taxonomy" id="412755"/>
    <lineage>
        <taxon>unclassified sequences</taxon>
        <taxon>metagenomes</taxon>
        <taxon>ecological metagenomes</taxon>
    </lineage>
</organism>
<dbReference type="GO" id="GO:0004540">
    <property type="term" value="F:RNA nuclease activity"/>
    <property type="evidence" value="ECO:0007669"/>
    <property type="project" value="InterPro"/>
</dbReference>
<dbReference type="InterPro" id="IPR021139">
    <property type="entry name" value="NYN"/>
</dbReference>
<dbReference type="Pfam" id="PF01936">
    <property type="entry name" value="NYN"/>
    <property type="match status" value="1"/>
</dbReference>
<dbReference type="PANTHER" id="PTHR35811">
    <property type="entry name" value="SLR1870 PROTEIN"/>
    <property type="match status" value="1"/>
</dbReference>
<proteinExistence type="predicted"/>
<dbReference type="Gene3D" id="3.30.420.610">
    <property type="entry name" value="LOTUS domain-like"/>
    <property type="match status" value="1"/>
</dbReference>
<feature type="non-terminal residue" evidence="2">
    <location>
        <position position="245"/>
    </location>
</feature>
<protein>
    <recommendedName>
        <fullName evidence="1">HTH OST-type domain-containing protein</fullName>
    </recommendedName>
</protein>
<dbReference type="PROSITE" id="PS51644">
    <property type="entry name" value="HTH_OST"/>
    <property type="match status" value="1"/>
</dbReference>
<dbReference type="Gene3D" id="3.40.50.1010">
    <property type="entry name" value="5'-nuclease"/>
    <property type="match status" value="1"/>
</dbReference>
<dbReference type="EMBL" id="BARV01010610">
    <property type="protein sequence ID" value="GAI14416.1"/>
    <property type="molecule type" value="Genomic_DNA"/>
</dbReference>